<keyword evidence="2" id="KW-0813">Transport</keyword>
<protein>
    <submittedName>
        <fullName evidence="10">Lipocalin</fullName>
    </submittedName>
</protein>
<keyword evidence="7 9" id="KW-0472">Membrane</keyword>
<evidence type="ECO:0000256" key="9">
    <source>
        <dbReference type="SAM" id="Phobius"/>
    </source>
</evidence>
<evidence type="ECO:0000256" key="8">
    <source>
        <dbReference type="ARBA" id="ARBA00035655"/>
    </source>
</evidence>
<accession>A0A315ES20</accession>
<dbReference type="PANTHER" id="PTHR30574:SF1">
    <property type="entry name" value="SULPHUR TRANSPORT DOMAIN-CONTAINING PROTEIN"/>
    <property type="match status" value="1"/>
</dbReference>
<comment type="caution">
    <text evidence="10">The sequence shown here is derived from an EMBL/GenBank/DDBJ whole genome shotgun (WGS) entry which is preliminary data.</text>
</comment>
<gene>
    <name evidence="10" type="ORF">B9Z44_03685</name>
</gene>
<keyword evidence="5 9" id="KW-0812">Transmembrane</keyword>
<feature type="transmembrane region" description="Helical" evidence="9">
    <location>
        <begin position="107"/>
        <end position="129"/>
    </location>
</feature>
<feature type="transmembrane region" description="Helical" evidence="9">
    <location>
        <begin position="278"/>
        <end position="299"/>
    </location>
</feature>
<evidence type="ECO:0000256" key="4">
    <source>
        <dbReference type="ARBA" id="ARBA00022519"/>
    </source>
</evidence>
<dbReference type="PANTHER" id="PTHR30574">
    <property type="entry name" value="INNER MEMBRANE PROTEIN YEDE"/>
    <property type="match status" value="1"/>
</dbReference>
<keyword evidence="4" id="KW-0997">Cell inner membrane</keyword>
<sequence>MGGALIGLMFGFFAQRSKFCARAAVIECCDGTLGSRLAVWLLGFAVAILAVQAIVVVGFLKPESSRHLGAPGSISGAVVGGLMFGMGMIMTRGCASRLLILSANGNLRALLSGLVFAVTVQASISGLLAPARQWVTSLWMVEGGPDRNLLNLTTSWMGLVVGAAMGAVALWRLRVSDTESRNTWNWAGALVGLAIALGWGFTQLVASVSFEPIAVQSLSFSSPSAEWLMRTLSTATAPSFGFDAGLLPGVFIGSLVASVMFGEFKFEGFQTENKLGHYLTGAVLMGFGAVMAGGCTVGSGMSGGAIFSNTAWLTLVSIILGAGLTYKALKSINSPI</sequence>
<comment type="similarity">
    <text evidence="8">Belongs to the TsuA/YedE (TC 9.B.102) family.</text>
</comment>
<dbReference type="Proteomes" id="UP000251341">
    <property type="component" value="Unassembled WGS sequence"/>
</dbReference>
<organism evidence="10 11">
    <name type="scientific">Limnohabitans curvus</name>
    <dbReference type="NCBI Taxonomy" id="323423"/>
    <lineage>
        <taxon>Bacteria</taxon>
        <taxon>Pseudomonadati</taxon>
        <taxon>Pseudomonadota</taxon>
        <taxon>Betaproteobacteria</taxon>
        <taxon>Burkholderiales</taxon>
        <taxon>Comamonadaceae</taxon>
        <taxon>Limnohabitans</taxon>
    </lineage>
</organism>
<evidence type="ECO:0000256" key="3">
    <source>
        <dbReference type="ARBA" id="ARBA00022475"/>
    </source>
</evidence>
<feature type="transmembrane region" description="Helical" evidence="9">
    <location>
        <begin position="149"/>
        <end position="171"/>
    </location>
</feature>
<name>A0A315ES20_9BURK</name>
<evidence type="ECO:0000313" key="10">
    <source>
        <dbReference type="EMBL" id="PUE60696.1"/>
    </source>
</evidence>
<feature type="transmembrane region" description="Helical" evidence="9">
    <location>
        <begin position="39"/>
        <end position="60"/>
    </location>
</feature>
<dbReference type="GO" id="GO:0005886">
    <property type="term" value="C:plasma membrane"/>
    <property type="evidence" value="ECO:0007669"/>
    <property type="project" value="UniProtKB-SubCell"/>
</dbReference>
<feature type="transmembrane region" description="Helical" evidence="9">
    <location>
        <begin position="311"/>
        <end position="329"/>
    </location>
</feature>
<evidence type="ECO:0000256" key="2">
    <source>
        <dbReference type="ARBA" id="ARBA00022448"/>
    </source>
</evidence>
<reference evidence="10 11" key="1">
    <citation type="submission" date="2017-04" db="EMBL/GenBank/DDBJ databases">
        <title>Unexpected and diverse lifestyles within the genus Limnohabitans.</title>
        <authorList>
            <person name="Kasalicky V."/>
            <person name="Mehrshad M."/>
            <person name="Andrei S.-A."/>
            <person name="Salcher M."/>
            <person name="Kratochvilova H."/>
            <person name="Simek K."/>
            <person name="Ghai R."/>
        </authorList>
    </citation>
    <scope>NUCLEOTIDE SEQUENCE [LARGE SCALE GENOMIC DNA]</scope>
    <source>
        <strain evidence="10 11">MWH-C5</strain>
    </source>
</reference>
<evidence type="ECO:0000256" key="5">
    <source>
        <dbReference type="ARBA" id="ARBA00022692"/>
    </source>
</evidence>
<keyword evidence="11" id="KW-1185">Reference proteome</keyword>
<feature type="transmembrane region" description="Helical" evidence="9">
    <location>
        <begin position="183"/>
        <end position="202"/>
    </location>
</feature>
<keyword evidence="3" id="KW-1003">Cell membrane</keyword>
<dbReference type="EMBL" id="NESP01000001">
    <property type="protein sequence ID" value="PUE60696.1"/>
    <property type="molecule type" value="Genomic_DNA"/>
</dbReference>
<evidence type="ECO:0000256" key="6">
    <source>
        <dbReference type="ARBA" id="ARBA00022989"/>
    </source>
</evidence>
<feature type="transmembrane region" description="Helical" evidence="9">
    <location>
        <begin position="246"/>
        <end position="266"/>
    </location>
</feature>
<keyword evidence="6 9" id="KW-1133">Transmembrane helix</keyword>
<dbReference type="AlphaFoldDB" id="A0A315ES20"/>
<evidence type="ECO:0000313" key="11">
    <source>
        <dbReference type="Proteomes" id="UP000251341"/>
    </source>
</evidence>
<proteinExistence type="inferred from homology"/>
<dbReference type="Pfam" id="PF04143">
    <property type="entry name" value="Sulf_transp"/>
    <property type="match status" value="1"/>
</dbReference>
<evidence type="ECO:0000256" key="1">
    <source>
        <dbReference type="ARBA" id="ARBA00004429"/>
    </source>
</evidence>
<comment type="subcellular location">
    <subcellularLocation>
        <location evidence="1">Cell inner membrane</location>
        <topology evidence="1">Multi-pass membrane protein</topology>
    </subcellularLocation>
</comment>
<dbReference type="InterPro" id="IPR007272">
    <property type="entry name" value="Sulf_transp_TsuA/YedE"/>
</dbReference>
<evidence type="ECO:0000256" key="7">
    <source>
        <dbReference type="ARBA" id="ARBA00023136"/>
    </source>
</evidence>